<dbReference type="Proteomes" id="UP000762676">
    <property type="component" value="Unassembled WGS sequence"/>
</dbReference>
<dbReference type="PROSITE" id="PS50076">
    <property type="entry name" value="DNAJ_2"/>
    <property type="match status" value="1"/>
</dbReference>
<keyword evidence="4" id="KW-1185">Reference proteome</keyword>
<dbReference type="Pfam" id="PF00226">
    <property type="entry name" value="DnaJ"/>
    <property type="match status" value="1"/>
</dbReference>
<feature type="transmembrane region" description="Helical" evidence="1">
    <location>
        <begin position="185"/>
        <end position="208"/>
    </location>
</feature>
<dbReference type="SUPFAM" id="SSF46565">
    <property type="entry name" value="Chaperone J-domain"/>
    <property type="match status" value="1"/>
</dbReference>
<organism evidence="3 4">
    <name type="scientific">Elysia marginata</name>
    <dbReference type="NCBI Taxonomy" id="1093978"/>
    <lineage>
        <taxon>Eukaryota</taxon>
        <taxon>Metazoa</taxon>
        <taxon>Spiralia</taxon>
        <taxon>Lophotrochozoa</taxon>
        <taxon>Mollusca</taxon>
        <taxon>Gastropoda</taxon>
        <taxon>Heterobranchia</taxon>
        <taxon>Euthyneura</taxon>
        <taxon>Panpulmonata</taxon>
        <taxon>Sacoglossa</taxon>
        <taxon>Placobranchoidea</taxon>
        <taxon>Plakobranchidae</taxon>
        <taxon>Elysia</taxon>
    </lineage>
</organism>
<dbReference type="PRINTS" id="PR00625">
    <property type="entry name" value="JDOMAIN"/>
</dbReference>
<dbReference type="InterPro" id="IPR036869">
    <property type="entry name" value="J_dom_sf"/>
</dbReference>
<keyword evidence="1" id="KW-1133">Transmembrane helix</keyword>
<evidence type="ECO:0000259" key="2">
    <source>
        <dbReference type="PROSITE" id="PS50076"/>
    </source>
</evidence>
<evidence type="ECO:0000313" key="3">
    <source>
        <dbReference type="EMBL" id="GFR66116.1"/>
    </source>
</evidence>
<keyword evidence="1" id="KW-0472">Membrane</keyword>
<comment type="caution">
    <text evidence="3">The sequence shown here is derived from an EMBL/GenBank/DDBJ whole genome shotgun (WGS) entry which is preliminary data.</text>
</comment>
<name>A0AAV4EZX5_9GAST</name>
<keyword evidence="1" id="KW-0812">Transmembrane</keyword>
<sequence>MPLKNVGSSFYGHNHRSSLTTYTARTFSNSLIKEKAVVTSNSFKYLILKRLASTFVKQKSHYEILNVSKSATTDEIRQAFINLSKIWHPDKNTNDPTRHQMFVQINEAYSILSKPLSRRDYDLSLDAQKYVSRHMNAATSRTYSYGYSPHAGPYYHHRDHVYDEYYWAHDSHHSQPSRFTSIFNFYMLMACATFATVSIILHYMYNYIPNPKHYHLRKDLSCDEIEKHELIMQSEQDGTTVYYYAVPKKGSEKVDIVVLRKSQDAGSSEFKMHEVTRSAK</sequence>
<dbReference type="EMBL" id="BMAT01011069">
    <property type="protein sequence ID" value="GFR66116.1"/>
    <property type="molecule type" value="Genomic_DNA"/>
</dbReference>
<reference evidence="3 4" key="1">
    <citation type="journal article" date="2021" name="Elife">
        <title>Chloroplast acquisition without the gene transfer in kleptoplastic sea slugs, Plakobranchus ocellatus.</title>
        <authorList>
            <person name="Maeda T."/>
            <person name="Takahashi S."/>
            <person name="Yoshida T."/>
            <person name="Shimamura S."/>
            <person name="Takaki Y."/>
            <person name="Nagai Y."/>
            <person name="Toyoda A."/>
            <person name="Suzuki Y."/>
            <person name="Arimoto A."/>
            <person name="Ishii H."/>
            <person name="Satoh N."/>
            <person name="Nishiyama T."/>
            <person name="Hasebe M."/>
            <person name="Maruyama T."/>
            <person name="Minagawa J."/>
            <person name="Obokata J."/>
            <person name="Shigenobu S."/>
        </authorList>
    </citation>
    <scope>NUCLEOTIDE SEQUENCE [LARGE SCALE GENOMIC DNA]</scope>
</reference>
<dbReference type="SMART" id="SM00271">
    <property type="entry name" value="DnaJ"/>
    <property type="match status" value="1"/>
</dbReference>
<dbReference type="InterPro" id="IPR052763">
    <property type="entry name" value="DnaJ_C4"/>
</dbReference>
<protein>
    <submittedName>
        <fullName evidence="3">DnaJ-like protein 60</fullName>
    </submittedName>
</protein>
<evidence type="ECO:0000256" key="1">
    <source>
        <dbReference type="SAM" id="Phobius"/>
    </source>
</evidence>
<dbReference type="PANTHER" id="PTHR44825:SF1">
    <property type="entry name" value="DNAJ HOMOLOG SUBFAMILY C MEMBER 4"/>
    <property type="match status" value="1"/>
</dbReference>
<accession>A0AAV4EZX5</accession>
<feature type="domain" description="J" evidence="2">
    <location>
        <begin position="60"/>
        <end position="125"/>
    </location>
</feature>
<dbReference type="Gene3D" id="1.10.287.110">
    <property type="entry name" value="DnaJ domain"/>
    <property type="match status" value="1"/>
</dbReference>
<gene>
    <name evidence="3" type="ORF">ElyMa_005549700</name>
</gene>
<proteinExistence type="predicted"/>
<dbReference type="InterPro" id="IPR001623">
    <property type="entry name" value="DnaJ_domain"/>
</dbReference>
<dbReference type="AlphaFoldDB" id="A0AAV4EZX5"/>
<dbReference type="CDD" id="cd06257">
    <property type="entry name" value="DnaJ"/>
    <property type="match status" value="1"/>
</dbReference>
<dbReference type="PANTHER" id="PTHR44825">
    <property type="match status" value="1"/>
</dbReference>
<evidence type="ECO:0000313" key="4">
    <source>
        <dbReference type="Proteomes" id="UP000762676"/>
    </source>
</evidence>